<evidence type="ECO:0000256" key="8">
    <source>
        <dbReference type="SAM" id="Phobius"/>
    </source>
</evidence>
<name>A0ABT2NNJ5_9RHOB</name>
<evidence type="ECO:0000313" key="9">
    <source>
        <dbReference type="EMBL" id="MCT8330498.1"/>
    </source>
</evidence>
<accession>A0ABT2NNJ5</accession>
<evidence type="ECO:0000256" key="4">
    <source>
        <dbReference type="ARBA" id="ARBA00022692"/>
    </source>
</evidence>
<evidence type="ECO:0000256" key="6">
    <source>
        <dbReference type="ARBA" id="ARBA00023136"/>
    </source>
</evidence>
<evidence type="ECO:0000256" key="5">
    <source>
        <dbReference type="ARBA" id="ARBA00022989"/>
    </source>
</evidence>
<feature type="transmembrane region" description="Helical" evidence="8">
    <location>
        <begin position="302"/>
        <end position="319"/>
    </location>
</feature>
<evidence type="ECO:0000313" key="10">
    <source>
        <dbReference type="Proteomes" id="UP001205601"/>
    </source>
</evidence>
<dbReference type="EMBL" id="JAOCQF010000002">
    <property type="protein sequence ID" value="MCT8330498.1"/>
    <property type="molecule type" value="Genomic_DNA"/>
</dbReference>
<proteinExistence type="inferred from homology"/>
<keyword evidence="5 8" id="KW-1133">Transmembrane helix</keyword>
<feature type="transmembrane region" description="Helical" evidence="8">
    <location>
        <begin position="271"/>
        <end position="290"/>
    </location>
</feature>
<comment type="similarity">
    <text evidence="7">Belongs to the glycosyltransferase 87 family.</text>
</comment>
<evidence type="ECO:0000256" key="1">
    <source>
        <dbReference type="ARBA" id="ARBA00004651"/>
    </source>
</evidence>
<gene>
    <name evidence="9" type="ORF">N5I32_13295</name>
</gene>
<dbReference type="InterPro" id="IPR018584">
    <property type="entry name" value="GT87"/>
</dbReference>
<feature type="transmembrane region" description="Helical" evidence="8">
    <location>
        <begin position="179"/>
        <end position="203"/>
    </location>
</feature>
<keyword evidence="6 8" id="KW-0472">Membrane</keyword>
<feature type="transmembrane region" description="Helical" evidence="8">
    <location>
        <begin position="210"/>
        <end position="231"/>
    </location>
</feature>
<organism evidence="9 10">
    <name type="scientific">Albidovulum sediminis</name>
    <dbReference type="NCBI Taxonomy" id="3066345"/>
    <lineage>
        <taxon>Bacteria</taxon>
        <taxon>Pseudomonadati</taxon>
        <taxon>Pseudomonadota</taxon>
        <taxon>Alphaproteobacteria</taxon>
        <taxon>Rhodobacterales</taxon>
        <taxon>Paracoccaceae</taxon>
        <taxon>Albidovulum</taxon>
    </lineage>
</organism>
<evidence type="ECO:0000256" key="2">
    <source>
        <dbReference type="ARBA" id="ARBA00022475"/>
    </source>
</evidence>
<protein>
    <submittedName>
        <fullName evidence="9">DUF2029 domain-containing protein</fullName>
    </submittedName>
</protein>
<feature type="transmembrane region" description="Helical" evidence="8">
    <location>
        <begin position="110"/>
        <end position="128"/>
    </location>
</feature>
<reference evidence="10" key="1">
    <citation type="submission" date="2023-07" db="EMBL/GenBank/DDBJ databases">
        <title>Defluviimonas sediminis sp. nov., isolated from mangrove sediment.</title>
        <authorList>
            <person name="Liu L."/>
            <person name="Li J."/>
            <person name="Huang Y."/>
            <person name="Pan J."/>
            <person name="Li M."/>
        </authorList>
    </citation>
    <scope>NUCLEOTIDE SEQUENCE [LARGE SCALE GENOMIC DNA]</scope>
    <source>
        <strain evidence="10">FT324</strain>
    </source>
</reference>
<comment type="subcellular location">
    <subcellularLocation>
        <location evidence="1">Cell membrane</location>
        <topology evidence="1">Multi-pass membrane protein</topology>
    </subcellularLocation>
</comment>
<evidence type="ECO:0000256" key="7">
    <source>
        <dbReference type="ARBA" id="ARBA00024033"/>
    </source>
</evidence>
<sequence length="404" mass="43658">MKITKAIESWITRERVRIFCILIVPMLLVLELVKTWSDPAHFGRFPYGHDFIAFWSAAQLAAEGRVEALYDPSVYFALQRERILSGGILPWFYPPTFLSAIYPLGRMGFAAAWAAFSVVGIGGLALAARPFLKGRDRLGWALLLGAPVIGVTLVQGQNGAIVAALFLGAFAARSAGRTWLAATLIAGLAIKPHVALLIPVALVAAGDWRLILRTALMTLAFAALPWALFGIESWKLALDHLDSTQLIFADQAPLVTMVTAYSGGVLMGLPFQVSAGLQTLSAAIAVLIVWRLWRARTIAPDLQLAGLMMAALLVPPYGFRYDMVVTLAATLLIVGRAERHGWLPGEKLAMAALWFLPLILPNIAHVTGLPAGFALLLLGLWSVWRRAVLHGRTPPPAGQRSPAA</sequence>
<dbReference type="RefSeq" id="WP_261496361.1">
    <property type="nucleotide sequence ID" value="NZ_JAOCQF010000002.1"/>
</dbReference>
<dbReference type="Pfam" id="PF09594">
    <property type="entry name" value="GT87"/>
    <property type="match status" value="1"/>
</dbReference>
<comment type="caution">
    <text evidence="9">The sequence shown here is derived from an EMBL/GenBank/DDBJ whole genome shotgun (WGS) entry which is preliminary data.</text>
</comment>
<keyword evidence="4 8" id="KW-0812">Transmembrane</keyword>
<feature type="transmembrane region" description="Helical" evidence="8">
    <location>
        <begin position="83"/>
        <end position="104"/>
    </location>
</feature>
<feature type="transmembrane region" description="Helical" evidence="8">
    <location>
        <begin position="140"/>
        <end position="167"/>
    </location>
</feature>
<keyword evidence="10" id="KW-1185">Reference proteome</keyword>
<feature type="transmembrane region" description="Helical" evidence="8">
    <location>
        <begin position="363"/>
        <end position="384"/>
    </location>
</feature>
<dbReference type="Proteomes" id="UP001205601">
    <property type="component" value="Unassembled WGS sequence"/>
</dbReference>
<keyword evidence="2" id="KW-1003">Cell membrane</keyword>
<evidence type="ECO:0000256" key="3">
    <source>
        <dbReference type="ARBA" id="ARBA00022679"/>
    </source>
</evidence>
<keyword evidence="3" id="KW-0808">Transferase</keyword>